<reference evidence="3" key="1">
    <citation type="submission" date="2016-09" db="EMBL/GenBank/DDBJ databases">
        <title>Genomics of Clostridium taeniosporum, an organism which forms endospores with ribbon-like appendages.</title>
        <authorList>
            <person name="Walker J.R."/>
        </authorList>
    </citation>
    <scope>NUCLEOTIDE SEQUENCE [LARGE SCALE GENOMIC DNA]</scope>
    <source>
        <strain evidence="3">1/k</strain>
        <plasmid evidence="3">Plasmid pct3</plasmid>
    </source>
</reference>
<organism evidence="2 3">
    <name type="scientific">Clostridium taeniosporum</name>
    <dbReference type="NCBI Taxonomy" id="394958"/>
    <lineage>
        <taxon>Bacteria</taxon>
        <taxon>Bacillati</taxon>
        <taxon>Bacillota</taxon>
        <taxon>Clostridia</taxon>
        <taxon>Eubacteriales</taxon>
        <taxon>Clostridiaceae</taxon>
        <taxon>Clostridium</taxon>
    </lineage>
</organism>
<evidence type="ECO:0000313" key="2">
    <source>
        <dbReference type="EMBL" id="AOR25082.1"/>
    </source>
</evidence>
<accession>A0A1D7XP10</accession>
<keyword evidence="2" id="KW-0614">Plasmid</keyword>
<feature type="transmembrane region" description="Helical" evidence="1">
    <location>
        <begin position="55"/>
        <end position="73"/>
    </location>
</feature>
<feature type="transmembrane region" description="Helical" evidence="1">
    <location>
        <begin position="7"/>
        <end position="25"/>
    </location>
</feature>
<geneLocation type="plasmid" evidence="3">
    <name>pct3</name>
</geneLocation>
<dbReference type="Proteomes" id="UP000094652">
    <property type="component" value="Plasmid pCt3"/>
</dbReference>
<protein>
    <submittedName>
        <fullName evidence="2">Uncharacterized protein</fullName>
    </submittedName>
</protein>
<proteinExistence type="predicted"/>
<dbReference type="AlphaFoldDB" id="A0A1D7XP10"/>
<evidence type="ECO:0000313" key="3">
    <source>
        <dbReference type="Proteomes" id="UP000094652"/>
    </source>
</evidence>
<sequence>MDFFKKNLFFILLFFIGLILIHKSVDLGRSYFVNYISRNQLSDPSKFNVLLDKSILKYIVIGSILSLFSIFKIKK</sequence>
<dbReference type="RefSeq" id="WP_069681201.1">
    <property type="nucleotide sequence ID" value="NZ_CP017256.2"/>
</dbReference>
<keyword evidence="3" id="KW-1185">Reference proteome</keyword>
<gene>
    <name evidence="2" type="ORF">BGI42_15155</name>
</gene>
<evidence type="ECO:0000256" key="1">
    <source>
        <dbReference type="SAM" id="Phobius"/>
    </source>
</evidence>
<keyword evidence="1" id="KW-0472">Membrane</keyword>
<keyword evidence="1" id="KW-1133">Transmembrane helix</keyword>
<keyword evidence="1" id="KW-0812">Transmembrane</keyword>
<dbReference type="KEGG" id="ctae:BGI42_15155"/>
<name>A0A1D7XP10_9CLOT</name>
<dbReference type="EMBL" id="CP017256">
    <property type="protein sequence ID" value="AOR25082.1"/>
    <property type="molecule type" value="Genomic_DNA"/>
</dbReference>